<name>A0A4Y7Q286_9AGAM</name>
<feature type="domain" description="DUF7587" evidence="1">
    <location>
        <begin position="42"/>
        <end position="194"/>
    </location>
</feature>
<protein>
    <recommendedName>
        <fullName evidence="1">DUF7587 domain-containing protein</fullName>
    </recommendedName>
</protein>
<sequence>MSDPSSSSAATFTPPNTLLAFGFRAGANNSPIENLESITTEHSLIFRVHHVKSHVRFVEGRGFMAGRYQEGQSAVEARADYDVIAQDHSQHSNAVYRHLLNKGNTPFVSATFSLAWIVSRSSQLWKRGDRDVLIAVIDAKQVSATSFFALQHIHDSREKNAQGARYWANAAQEVLVPVCIPNSAILACVPWEELARNIHSFPRWFKTVDGEIDGHKKYVTSREFTRKARNRFTVQSITPDQAISDAVQFAFAMLDPWMKKHSVLSTDSLTSTNSLPRVFHLVLGMANDVVRWPGLEYDRGYCFAQSWDWAVIQDKVFSTVLTELSSRIQGERPVSHSSERVNSTGAREEIIDLINDLEMSHIC</sequence>
<dbReference type="STRING" id="50990.A0A4Y7Q286"/>
<dbReference type="Pfam" id="PF24494">
    <property type="entry name" value="DUF7587"/>
    <property type="match status" value="1"/>
</dbReference>
<evidence type="ECO:0000313" key="3">
    <source>
        <dbReference type="Proteomes" id="UP000294933"/>
    </source>
</evidence>
<accession>A0A4Y7Q286</accession>
<evidence type="ECO:0000259" key="1">
    <source>
        <dbReference type="Pfam" id="PF24494"/>
    </source>
</evidence>
<dbReference type="InterPro" id="IPR056009">
    <property type="entry name" value="DUF7587"/>
</dbReference>
<evidence type="ECO:0000313" key="2">
    <source>
        <dbReference type="EMBL" id="TDL21272.1"/>
    </source>
</evidence>
<gene>
    <name evidence="2" type="ORF">BD410DRAFT_310888</name>
</gene>
<dbReference type="VEuPathDB" id="FungiDB:BD410DRAFT_310888"/>
<organism evidence="2 3">
    <name type="scientific">Rickenella mellea</name>
    <dbReference type="NCBI Taxonomy" id="50990"/>
    <lineage>
        <taxon>Eukaryota</taxon>
        <taxon>Fungi</taxon>
        <taxon>Dikarya</taxon>
        <taxon>Basidiomycota</taxon>
        <taxon>Agaricomycotina</taxon>
        <taxon>Agaricomycetes</taxon>
        <taxon>Hymenochaetales</taxon>
        <taxon>Rickenellaceae</taxon>
        <taxon>Rickenella</taxon>
    </lineage>
</organism>
<keyword evidence="3" id="KW-1185">Reference proteome</keyword>
<dbReference type="Proteomes" id="UP000294933">
    <property type="component" value="Unassembled WGS sequence"/>
</dbReference>
<reference evidence="2 3" key="1">
    <citation type="submission" date="2018-06" db="EMBL/GenBank/DDBJ databases">
        <title>A transcriptomic atlas of mushroom development highlights an independent origin of complex multicellularity.</title>
        <authorList>
            <consortium name="DOE Joint Genome Institute"/>
            <person name="Krizsan K."/>
            <person name="Almasi E."/>
            <person name="Merenyi Z."/>
            <person name="Sahu N."/>
            <person name="Viragh M."/>
            <person name="Koszo T."/>
            <person name="Mondo S."/>
            <person name="Kiss B."/>
            <person name="Balint B."/>
            <person name="Kues U."/>
            <person name="Barry K."/>
            <person name="Hegedus J.C."/>
            <person name="Henrissat B."/>
            <person name="Johnson J."/>
            <person name="Lipzen A."/>
            <person name="Ohm R."/>
            <person name="Nagy I."/>
            <person name="Pangilinan J."/>
            <person name="Yan J."/>
            <person name="Xiong Y."/>
            <person name="Grigoriev I.V."/>
            <person name="Hibbett D.S."/>
            <person name="Nagy L.G."/>
        </authorList>
    </citation>
    <scope>NUCLEOTIDE SEQUENCE [LARGE SCALE GENOMIC DNA]</scope>
    <source>
        <strain evidence="2 3">SZMC22713</strain>
    </source>
</reference>
<dbReference type="EMBL" id="ML170182">
    <property type="protein sequence ID" value="TDL21272.1"/>
    <property type="molecule type" value="Genomic_DNA"/>
</dbReference>
<dbReference type="OrthoDB" id="3359845at2759"/>
<dbReference type="AlphaFoldDB" id="A0A4Y7Q286"/>
<proteinExistence type="predicted"/>